<accession>A0A423XJT8</accession>
<feature type="compositionally biased region" description="Basic and acidic residues" evidence="1">
    <location>
        <begin position="221"/>
        <end position="235"/>
    </location>
</feature>
<feature type="region of interest" description="Disordered" evidence="1">
    <location>
        <begin position="213"/>
        <end position="241"/>
    </location>
</feature>
<proteinExistence type="predicted"/>
<keyword evidence="3" id="KW-1185">Reference proteome</keyword>
<evidence type="ECO:0000256" key="1">
    <source>
        <dbReference type="SAM" id="MobiDB-lite"/>
    </source>
</evidence>
<sequence length="709" mass="76230">MSRIGTRPASGTLEEASETATPLQQEPSQRKDCVVQTDQFEIGAHAPIVPRHPGHIEEDRPGTAASTHSVSRDWFQSPARPKRGSRRPPVSFKKPNPLAPRTPAQLEDIASEPGSLVGMRGRNGSSSSLRSTRFKDLLDAQEEIRPTAFRSRVEATGVREYDEDVADRNIARNITRESLAIPSTLPVGNRTKSHSLTNTSAHLKPTYIKGHTSGLQLREPSSLREVEEVSPESRRDKRRLSLNTYVPSGMAPSLNAHYVKEVYGMPGGTTLRESALTSGKLARNGDSLIHPKSINDALDVAEGKTQSQLPQSHATFKSSEDESAPRMSMSVGLQGLSSDLGEQPHSRPSSQHDLSDSTAESNVKSGSSGGPRSRHTASTSLDSTRPALSIRKSEGSSLSASNFRPGTSSGWSPTTTRSTEFNIDDHISSDDESIITPRKHSRVTAEGEEGLLFKEGYGVAGVALPGLEALEGDAVYFARYSKESRRISVSSDGSAAIAAGPVDNRLDMAREIPTPSMQGSVPDGVLYSSTFGRSSMPDHLMYLAVSTIQGDDGDISPAEEFYEVPKLLPGTTTAGNENGEYHGMDALEQGATCLSALGTPQYRIVGSDATPTTSATRTMKQESGDVGIGTAVRLRKDEKARKRAEELRSTREKRLTRALGKIEDDKATAKLEAQVGDAEEGPDRGGKRDVVGGDTRPLPSEQDVKVTQS</sequence>
<feature type="compositionally biased region" description="Polar residues" evidence="1">
    <location>
        <begin position="346"/>
        <end position="366"/>
    </location>
</feature>
<feature type="compositionally biased region" description="Low complexity" evidence="1">
    <location>
        <begin position="118"/>
        <end position="130"/>
    </location>
</feature>
<feature type="region of interest" description="Disordered" evidence="1">
    <location>
        <begin position="111"/>
        <end position="130"/>
    </location>
</feature>
<feature type="region of interest" description="Disordered" evidence="1">
    <location>
        <begin position="660"/>
        <end position="709"/>
    </location>
</feature>
<feature type="compositionally biased region" description="Basic and acidic residues" evidence="1">
    <location>
        <begin position="681"/>
        <end position="691"/>
    </location>
</feature>
<evidence type="ECO:0000313" key="2">
    <source>
        <dbReference type="EMBL" id="ROW16687.1"/>
    </source>
</evidence>
<comment type="caution">
    <text evidence="2">The sequence shown here is derived from an EMBL/GenBank/DDBJ whole genome shotgun (WGS) entry which is preliminary data.</text>
</comment>
<dbReference type="EMBL" id="LKEB01000004">
    <property type="protein sequence ID" value="ROW16687.1"/>
    <property type="molecule type" value="Genomic_DNA"/>
</dbReference>
<protein>
    <submittedName>
        <fullName evidence="2">Uncharacterized protein</fullName>
    </submittedName>
</protein>
<feature type="region of interest" description="Disordered" evidence="1">
    <location>
        <begin position="1"/>
        <end position="104"/>
    </location>
</feature>
<reference evidence="2 3" key="1">
    <citation type="submission" date="2015-09" db="EMBL/GenBank/DDBJ databases">
        <title>Host preference determinants of Valsa canker pathogens revealed by comparative genomics.</title>
        <authorList>
            <person name="Yin Z."/>
            <person name="Huang L."/>
        </authorList>
    </citation>
    <scope>NUCLEOTIDE SEQUENCE [LARGE SCALE GENOMIC DNA]</scope>
    <source>
        <strain evidence="2 3">SXYLt</strain>
    </source>
</reference>
<dbReference type="InParanoid" id="A0A423XJT8"/>
<name>A0A423XJT8_9PEZI</name>
<organism evidence="2 3">
    <name type="scientific">Cytospora leucostoma</name>
    <dbReference type="NCBI Taxonomy" id="1230097"/>
    <lineage>
        <taxon>Eukaryota</taxon>
        <taxon>Fungi</taxon>
        <taxon>Dikarya</taxon>
        <taxon>Ascomycota</taxon>
        <taxon>Pezizomycotina</taxon>
        <taxon>Sordariomycetes</taxon>
        <taxon>Sordariomycetidae</taxon>
        <taxon>Diaporthales</taxon>
        <taxon>Cytosporaceae</taxon>
        <taxon>Cytospora</taxon>
    </lineage>
</organism>
<dbReference type="OrthoDB" id="5325276at2759"/>
<feature type="compositionally biased region" description="Basic and acidic residues" evidence="1">
    <location>
        <begin position="660"/>
        <end position="669"/>
    </location>
</feature>
<evidence type="ECO:0000313" key="3">
    <source>
        <dbReference type="Proteomes" id="UP000285146"/>
    </source>
</evidence>
<gene>
    <name evidence="2" type="ORF">VPNG_01745</name>
</gene>
<dbReference type="Proteomes" id="UP000285146">
    <property type="component" value="Unassembled WGS sequence"/>
</dbReference>
<dbReference type="AlphaFoldDB" id="A0A423XJT8"/>
<feature type="compositionally biased region" description="Low complexity" evidence="1">
    <location>
        <begin position="404"/>
        <end position="419"/>
    </location>
</feature>
<feature type="compositionally biased region" description="Polar residues" evidence="1">
    <location>
        <begin position="18"/>
        <end position="27"/>
    </location>
</feature>
<feature type="region of interest" description="Disordered" evidence="1">
    <location>
        <begin position="302"/>
        <end position="421"/>
    </location>
</feature>
<feature type="compositionally biased region" description="Polar residues" evidence="1">
    <location>
        <begin position="304"/>
        <end position="317"/>
    </location>
</feature>